<accession>A0A1H4Y6T8</accession>
<evidence type="ECO:0000313" key="3">
    <source>
        <dbReference type="Proteomes" id="UP000182241"/>
    </source>
</evidence>
<protein>
    <recommendedName>
        <fullName evidence="4">Holin</fullName>
    </recommendedName>
</protein>
<dbReference type="InterPro" id="IPR056390">
    <property type="entry name" value="Holin_phage"/>
</dbReference>
<feature type="transmembrane region" description="Helical" evidence="1">
    <location>
        <begin position="93"/>
        <end position="112"/>
    </location>
</feature>
<sequence>MEDIRSRIFPRKIPESVRRALYATAGPLVTLLAAGGLIPGNQAAAWTSLVIAAVTLLIAVVNCESRWRNAVYLTTAALQAVLQGYGIGTDATWAAISGIVVSLLGIGLAAAFTPSGLAEENRAAPPRAVPVG</sequence>
<dbReference type="RefSeq" id="WP_139286271.1">
    <property type="nucleotide sequence ID" value="NZ_CBDRGN010000003.1"/>
</dbReference>
<keyword evidence="1" id="KW-0812">Transmembrane</keyword>
<dbReference type="STRING" id="57704.SAMN04489793_4076"/>
<dbReference type="EMBL" id="FNSA01000003">
    <property type="protein sequence ID" value="SED13599.1"/>
    <property type="molecule type" value="Genomic_DNA"/>
</dbReference>
<dbReference type="OrthoDB" id="4429257at2"/>
<keyword evidence="1" id="KW-0472">Membrane</keyword>
<name>A0A1H4Y6T8_TSUTY</name>
<keyword evidence="1" id="KW-1133">Transmembrane helix</keyword>
<dbReference type="Pfam" id="PF23809">
    <property type="entry name" value="Phage_holin_9"/>
    <property type="match status" value="1"/>
</dbReference>
<reference evidence="3" key="1">
    <citation type="submission" date="2016-10" db="EMBL/GenBank/DDBJ databases">
        <authorList>
            <person name="Varghese N."/>
            <person name="Submissions S."/>
        </authorList>
    </citation>
    <scope>NUCLEOTIDE SEQUENCE [LARGE SCALE GENOMIC DNA]</scope>
    <source>
        <strain evidence="3">DSM 44234</strain>
    </source>
</reference>
<dbReference type="GeneID" id="300997712"/>
<proteinExistence type="predicted"/>
<dbReference type="Proteomes" id="UP000182241">
    <property type="component" value="Unassembled WGS sequence"/>
</dbReference>
<gene>
    <name evidence="2" type="ORF">SAMN04489793_4076</name>
</gene>
<evidence type="ECO:0000256" key="1">
    <source>
        <dbReference type="SAM" id="Phobius"/>
    </source>
</evidence>
<evidence type="ECO:0000313" key="2">
    <source>
        <dbReference type="EMBL" id="SED13599.1"/>
    </source>
</evidence>
<evidence type="ECO:0008006" key="4">
    <source>
        <dbReference type="Google" id="ProtNLM"/>
    </source>
</evidence>
<dbReference type="AlphaFoldDB" id="A0A1H4Y6T8"/>
<organism evidence="2 3">
    <name type="scientific">Tsukamurella tyrosinosolvens</name>
    <dbReference type="NCBI Taxonomy" id="57704"/>
    <lineage>
        <taxon>Bacteria</taxon>
        <taxon>Bacillati</taxon>
        <taxon>Actinomycetota</taxon>
        <taxon>Actinomycetes</taxon>
        <taxon>Mycobacteriales</taxon>
        <taxon>Tsukamurellaceae</taxon>
        <taxon>Tsukamurella</taxon>
    </lineage>
</organism>
<feature type="transmembrane region" description="Helical" evidence="1">
    <location>
        <begin position="20"/>
        <end position="38"/>
    </location>
</feature>
<feature type="transmembrane region" description="Helical" evidence="1">
    <location>
        <begin position="44"/>
        <end position="63"/>
    </location>
</feature>
<keyword evidence="3" id="KW-1185">Reference proteome</keyword>
<feature type="transmembrane region" description="Helical" evidence="1">
    <location>
        <begin position="70"/>
        <end position="87"/>
    </location>
</feature>